<evidence type="ECO:0000256" key="4">
    <source>
        <dbReference type="ARBA" id="ARBA00022679"/>
    </source>
</evidence>
<feature type="domain" description="PAS" evidence="13">
    <location>
        <begin position="13"/>
        <end position="54"/>
    </location>
</feature>
<dbReference type="InterPro" id="IPR013656">
    <property type="entry name" value="PAS_4"/>
</dbReference>
<keyword evidence="10" id="KW-0902">Two-component regulatory system</keyword>
<dbReference type="EMBL" id="AP024355">
    <property type="protein sequence ID" value="BCR03276.1"/>
    <property type="molecule type" value="Genomic_DNA"/>
</dbReference>
<keyword evidence="4" id="KW-0808">Transferase</keyword>
<dbReference type="Pfam" id="PF08448">
    <property type="entry name" value="PAS_4"/>
    <property type="match status" value="1"/>
</dbReference>
<comment type="catalytic activity">
    <reaction evidence="1">
        <text>ATP + protein L-histidine = ADP + protein N-phospho-L-histidine.</text>
        <dbReference type="EC" id="2.7.13.3"/>
    </reaction>
</comment>
<dbReference type="SUPFAM" id="SSF55874">
    <property type="entry name" value="ATPase domain of HSP90 chaperone/DNA topoisomerase II/histidine kinase"/>
    <property type="match status" value="1"/>
</dbReference>
<keyword evidence="8" id="KW-0067">ATP-binding</keyword>
<gene>
    <name evidence="14" type="ORF">DESUT3_03450</name>
</gene>
<reference evidence="14 15" key="1">
    <citation type="journal article" date="2016" name="C (Basel)">
        <title>Selective Growth of and Electricity Production by Marine Exoelectrogenic Bacteria in Self-Aggregated Hydrogel of Microbially Reduced Graphene Oxide.</title>
        <authorList>
            <person name="Yoshida N."/>
            <person name="Goto Y."/>
            <person name="Miyata Y."/>
        </authorList>
    </citation>
    <scope>NUCLEOTIDE SEQUENCE [LARGE SCALE GENOMIC DNA]</scope>
    <source>
        <strain evidence="14 15">NIT-T3</strain>
    </source>
</reference>
<keyword evidence="7 14" id="KW-0418">Kinase</keyword>
<evidence type="ECO:0000256" key="3">
    <source>
        <dbReference type="ARBA" id="ARBA00012438"/>
    </source>
</evidence>
<dbReference type="GO" id="GO:0016301">
    <property type="term" value="F:kinase activity"/>
    <property type="evidence" value="ECO:0007669"/>
    <property type="project" value="UniProtKB-KW"/>
</dbReference>
<dbReference type="PROSITE" id="PS50109">
    <property type="entry name" value="HIS_KIN"/>
    <property type="match status" value="1"/>
</dbReference>
<evidence type="ECO:0000313" key="14">
    <source>
        <dbReference type="EMBL" id="BCR03276.1"/>
    </source>
</evidence>
<evidence type="ECO:0000256" key="8">
    <source>
        <dbReference type="ARBA" id="ARBA00022840"/>
    </source>
</evidence>
<evidence type="ECO:0000313" key="15">
    <source>
        <dbReference type="Proteomes" id="UP001319827"/>
    </source>
</evidence>
<dbReference type="InterPro" id="IPR003594">
    <property type="entry name" value="HATPase_dom"/>
</dbReference>
<dbReference type="PROSITE" id="PS50112">
    <property type="entry name" value="PAS"/>
    <property type="match status" value="1"/>
</dbReference>
<protein>
    <recommendedName>
        <fullName evidence="3">histidine kinase</fullName>
        <ecNumber evidence="3">2.7.13.3</ecNumber>
    </recommendedName>
</protein>
<dbReference type="Gene3D" id="3.30.450.20">
    <property type="entry name" value="PAS domain"/>
    <property type="match status" value="1"/>
</dbReference>
<keyword evidence="15" id="KW-1185">Reference proteome</keyword>
<name>A0ABN6DTC8_9BACT</name>
<dbReference type="Proteomes" id="UP001319827">
    <property type="component" value="Chromosome"/>
</dbReference>
<evidence type="ECO:0000256" key="10">
    <source>
        <dbReference type="ARBA" id="ARBA00023012"/>
    </source>
</evidence>
<evidence type="ECO:0000256" key="5">
    <source>
        <dbReference type="ARBA" id="ARBA00022692"/>
    </source>
</evidence>
<evidence type="ECO:0000256" key="6">
    <source>
        <dbReference type="ARBA" id="ARBA00022741"/>
    </source>
</evidence>
<accession>A0ABN6DTC8</accession>
<feature type="domain" description="Histidine kinase" evidence="12">
    <location>
        <begin position="154"/>
        <end position="362"/>
    </location>
</feature>
<dbReference type="SUPFAM" id="SSF55785">
    <property type="entry name" value="PYP-like sensor domain (PAS domain)"/>
    <property type="match status" value="1"/>
</dbReference>
<dbReference type="InterPro" id="IPR050351">
    <property type="entry name" value="BphY/WalK/GraS-like"/>
</dbReference>
<dbReference type="SMART" id="SM00387">
    <property type="entry name" value="HATPase_c"/>
    <property type="match status" value="1"/>
</dbReference>
<evidence type="ECO:0000256" key="11">
    <source>
        <dbReference type="ARBA" id="ARBA00023136"/>
    </source>
</evidence>
<evidence type="ECO:0000256" key="1">
    <source>
        <dbReference type="ARBA" id="ARBA00000085"/>
    </source>
</evidence>
<dbReference type="Pfam" id="PF02518">
    <property type="entry name" value="HATPase_c"/>
    <property type="match status" value="1"/>
</dbReference>
<dbReference type="PANTHER" id="PTHR42878">
    <property type="entry name" value="TWO-COMPONENT HISTIDINE KINASE"/>
    <property type="match status" value="1"/>
</dbReference>
<dbReference type="InterPro" id="IPR035965">
    <property type="entry name" value="PAS-like_dom_sf"/>
</dbReference>
<evidence type="ECO:0000259" key="12">
    <source>
        <dbReference type="PROSITE" id="PS50109"/>
    </source>
</evidence>
<dbReference type="RefSeq" id="WP_221250759.1">
    <property type="nucleotide sequence ID" value="NZ_AP024355.1"/>
</dbReference>
<evidence type="ECO:0000259" key="13">
    <source>
        <dbReference type="PROSITE" id="PS50112"/>
    </source>
</evidence>
<dbReference type="EC" id="2.7.13.3" evidence="3"/>
<dbReference type="InterPro" id="IPR000014">
    <property type="entry name" value="PAS"/>
</dbReference>
<keyword evidence="6" id="KW-0547">Nucleotide-binding</keyword>
<dbReference type="InterPro" id="IPR036890">
    <property type="entry name" value="HATPase_C_sf"/>
</dbReference>
<keyword evidence="5" id="KW-0812">Transmembrane</keyword>
<sequence length="368" mass="40501">MGALKSQVDFFSHRYITRHLLDAIPSLLTVLNEQLQIVYANRALLVLAGLESEEQLYGKRLGEVLNCLYAAKGSGGCGTTENCAACGAAQAALAGLQGRQGSWECRLTRTVGGKKEAFDLKLQARPMEYREHRFTVVSVSDISHEKRRRALERIFFHDVLNIVTSIKGFAELLVRYDPPDRKEFYSLIHAAAQQVVEEIDAQRLLQAAETDELKPQIETVQLRGFLELQLEIYRHHEAARGRSLVLEPATPALAFASDRTLLGRVLGNMIKNALEGAAEGETVTLGGGVVDSELVFRVHNPGFIPKSVQLQIFHRSFSTKGHGRGLGTYSMRLLSELLGGEVGYSTSEDAGTVFTIRFPFAAVGLECA</sequence>
<proteinExistence type="predicted"/>
<evidence type="ECO:0000256" key="9">
    <source>
        <dbReference type="ARBA" id="ARBA00022989"/>
    </source>
</evidence>
<dbReference type="Gene3D" id="3.30.565.10">
    <property type="entry name" value="Histidine kinase-like ATPase, C-terminal domain"/>
    <property type="match status" value="1"/>
</dbReference>
<evidence type="ECO:0000256" key="7">
    <source>
        <dbReference type="ARBA" id="ARBA00022777"/>
    </source>
</evidence>
<organism evidence="14 15">
    <name type="scientific">Desulfuromonas versatilis</name>
    <dbReference type="NCBI Taxonomy" id="2802975"/>
    <lineage>
        <taxon>Bacteria</taxon>
        <taxon>Pseudomonadati</taxon>
        <taxon>Thermodesulfobacteriota</taxon>
        <taxon>Desulfuromonadia</taxon>
        <taxon>Desulfuromonadales</taxon>
        <taxon>Desulfuromonadaceae</taxon>
        <taxon>Desulfuromonas</taxon>
    </lineage>
</organism>
<comment type="subcellular location">
    <subcellularLocation>
        <location evidence="2">Membrane</location>
        <topology evidence="2">Multi-pass membrane protein</topology>
    </subcellularLocation>
</comment>
<keyword evidence="11" id="KW-0472">Membrane</keyword>
<dbReference type="InterPro" id="IPR005467">
    <property type="entry name" value="His_kinase_dom"/>
</dbReference>
<reference evidence="14 15" key="2">
    <citation type="journal article" date="2021" name="Int. J. Syst. Evol. Microbiol.">
        <title>Isolation and Polyphasic Characterization of Desulfuromonas versatilis sp. Nov., an Electrogenic Bacteria Capable of Versatile Metabolism Isolated from a Graphene Oxide-Reducing Enrichment Culture.</title>
        <authorList>
            <person name="Xie L."/>
            <person name="Yoshida N."/>
            <person name="Ishii S."/>
            <person name="Meng L."/>
        </authorList>
    </citation>
    <scope>NUCLEOTIDE SEQUENCE [LARGE SCALE GENOMIC DNA]</scope>
    <source>
        <strain evidence="14 15">NIT-T3</strain>
    </source>
</reference>
<dbReference type="PANTHER" id="PTHR42878:SF7">
    <property type="entry name" value="SENSOR HISTIDINE KINASE GLRK"/>
    <property type="match status" value="1"/>
</dbReference>
<keyword evidence="9" id="KW-1133">Transmembrane helix</keyword>
<evidence type="ECO:0000256" key="2">
    <source>
        <dbReference type="ARBA" id="ARBA00004141"/>
    </source>
</evidence>